<dbReference type="PANTHER" id="PTHR47245">
    <property type="entry name" value="PEPTIDYLPROLYL ISOMERASE"/>
    <property type="match status" value="1"/>
</dbReference>
<evidence type="ECO:0000259" key="7">
    <source>
        <dbReference type="PROSITE" id="PS50198"/>
    </source>
</evidence>
<evidence type="ECO:0000256" key="5">
    <source>
        <dbReference type="ARBA" id="ARBA00023235"/>
    </source>
</evidence>
<proteinExistence type="predicted"/>
<reference evidence="8 9" key="1">
    <citation type="submission" date="2020-10" db="EMBL/GenBank/DDBJ databases">
        <authorList>
            <person name="Castelo-Branco R."/>
            <person name="Eusebio N."/>
            <person name="Adriana R."/>
            <person name="Vieira A."/>
            <person name="Brugerolle De Fraissinette N."/>
            <person name="Rezende De Castro R."/>
            <person name="Schneider M.P."/>
            <person name="Vasconcelos V."/>
            <person name="Leao P.N."/>
        </authorList>
    </citation>
    <scope>NUCLEOTIDE SEQUENCE [LARGE SCALE GENOMIC DNA]</scope>
    <source>
        <strain evidence="8 9">LEGE 06226</strain>
    </source>
</reference>
<sequence>MSQSIQITPEDILHQAKISYQLPILIEGILARKIIISTATEAGITVEPEELQKAADNFRLLNKLITVEDTLNWLEKYNLLVDDFQEGIYINLLSGKLAEHLFGNQVEPWFYEHQLDYRGAAIYEVILDDEDLAMELFYELQDGETTFFEIAQEYIEDKELRRIGGYRGILQRQQMKPEISAKVFVATPPQVLKPIITSKGVHLIRVEELNEPELTNKLRFQIFSDLLTEWLKKQVDVAKVDITD</sequence>
<dbReference type="InterPro" id="IPR050245">
    <property type="entry name" value="PrsA_foldase"/>
</dbReference>
<accession>A0ABR9UKB2</accession>
<keyword evidence="4 6" id="KW-0697">Rotamase</keyword>
<evidence type="ECO:0000256" key="4">
    <source>
        <dbReference type="ARBA" id="ARBA00023110"/>
    </source>
</evidence>
<keyword evidence="9" id="KW-1185">Reference proteome</keyword>
<dbReference type="Gene3D" id="1.10.4030.10">
    <property type="entry name" value="Porin chaperone SurA, peptide-binding domain"/>
    <property type="match status" value="1"/>
</dbReference>
<dbReference type="EC" id="5.2.1.8" evidence="2"/>
<organism evidence="8 9">
    <name type="scientific">Planktothrix mougeotii LEGE 06226</name>
    <dbReference type="NCBI Taxonomy" id="1828728"/>
    <lineage>
        <taxon>Bacteria</taxon>
        <taxon>Bacillati</taxon>
        <taxon>Cyanobacteriota</taxon>
        <taxon>Cyanophyceae</taxon>
        <taxon>Oscillatoriophycideae</taxon>
        <taxon>Oscillatoriales</taxon>
        <taxon>Microcoleaceae</taxon>
        <taxon>Planktothrix</taxon>
    </lineage>
</organism>
<dbReference type="PROSITE" id="PS50198">
    <property type="entry name" value="PPIC_PPIASE_2"/>
    <property type="match status" value="1"/>
</dbReference>
<keyword evidence="3" id="KW-0732">Signal</keyword>
<keyword evidence="5 6" id="KW-0413">Isomerase</keyword>
<name>A0ABR9UKB2_9CYAN</name>
<dbReference type="Pfam" id="PF00639">
    <property type="entry name" value="Rotamase"/>
    <property type="match status" value="1"/>
</dbReference>
<dbReference type="EMBL" id="JADEWU010000110">
    <property type="protein sequence ID" value="MBE9146591.1"/>
    <property type="molecule type" value="Genomic_DNA"/>
</dbReference>
<dbReference type="RefSeq" id="WP_193871908.1">
    <property type="nucleotide sequence ID" value="NZ_JADEWU010000110.1"/>
</dbReference>
<dbReference type="InterPro" id="IPR000297">
    <property type="entry name" value="PPIase_PpiC"/>
</dbReference>
<evidence type="ECO:0000256" key="2">
    <source>
        <dbReference type="ARBA" id="ARBA00013194"/>
    </source>
</evidence>
<evidence type="ECO:0000313" key="9">
    <source>
        <dbReference type="Proteomes" id="UP000640725"/>
    </source>
</evidence>
<evidence type="ECO:0000256" key="6">
    <source>
        <dbReference type="PROSITE-ProRule" id="PRU00278"/>
    </source>
</evidence>
<dbReference type="SUPFAM" id="SSF54534">
    <property type="entry name" value="FKBP-like"/>
    <property type="match status" value="1"/>
</dbReference>
<dbReference type="Proteomes" id="UP000640725">
    <property type="component" value="Unassembled WGS sequence"/>
</dbReference>
<dbReference type="SUPFAM" id="SSF109998">
    <property type="entry name" value="Triger factor/SurA peptide-binding domain-like"/>
    <property type="match status" value="1"/>
</dbReference>
<protein>
    <recommendedName>
        <fullName evidence="2">peptidylprolyl isomerase</fullName>
        <ecNumber evidence="2">5.2.1.8</ecNumber>
    </recommendedName>
</protein>
<dbReference type="InterPro" id="IPR046357">
    <property type="entry name" value="PPIase_dom_sf"/>
</dbReference>
<comment type="catalytic activity">
    <reaction evidence="1">
        <text>[protein]-peptidylproline (omega=180) = [protein]-peptidylproline (omega=0)</text>
        <dbReference type="Rhea" id="RHEA:16237"/>
        <dbReference type="Rhea" id="RHEA-COMP:10747"/>
        <dbReference type="Rhea" id="RHEA-COMP:10748"/>
        <dbReference type="ChEBI" id="CHEBI:83833"/>
        <dbReference type="ChEBI" id="CHEBI:83834"/>
        <dbReference type="EC" id="5.2.1.8"/>
    </reaction>
</comment>
<feature type="domain" description="PpiC" evidence="7">
    <location>
        <begin position="125"/>
        <end position="208"/>
    </location>
</feature>
<evidence type="ECO:0000256" key="3">
    <source>
        <dbReference type="ARBA" id="ARBA00022729"/>
    </source>
</evidence>
<dbReference type="InterPro" id="IPR027304">
    <property type="entry name" value="Trigger_fact/SurA_dom_sf"/>
</dbReference>
<evidence type="ECO:0000256" key="1">
    <source>
        <dbReference type="ARBA" id="ARBA00000971"/>
    </source>
</evidence>
<comment type="caution">
    <text evidence="8">The sequence shown here is derived from an EMBL/GenBank/DDBJ whole genome shotgun (WGS) entry which is preliminary data.</text>
</comment>
<dbReference type="GO" id="GO:0016853">
    <property type="term" value="F:isomerase activity"/>
    <property type="evidence" value="ECO:0007669"/>
    <property type="project" value="UniProtKB-KW"/>
</dbReference>
<gene>
    <name evidence="8" type="ORF">IQ236_25690</name>
</gene>
<evidence type="ECO:0000313" key="8">
    <source>
        <dbReference type="EMBL" id="MBE9146591.1"/>
    </source>
</evidence>
<dbReference type="Gene3D" id="3.10.50.40">
    <property type="match status" value="1"/>
</dbReference>
<dbReference type="PANTHER" id="PTHR47245:SF1">
    <property type="entry name" value="FOLDASE PROTEIN PRSA"/>
    <property type="match status" value="1"/>
</dbReference>